<dbReference type="EMBL" id="KI393843">
    <property type="protein sequence ID" value="ERN07002.1"/>
    <property type="molecule type" value="Genomic_DNA"/>
</dbReference>
<name>W1PAS0_AMBTC</name>
<reference evidence="3" key="1">
    <citation type="journal article" date="2013" name="Science">
        <title>The Amborella genome and the evolution of flowering plants.</title>
        <authorList>
            <consortium name="Amborella Genome Project"/>
        </authorList>
    </citation>
    <scope>NUCLEOTIDE SEQUENCE [LARGE SCALE GENOMIC DNA]</scope>
</reference>
<feature type="region of interest" description="Disordered" evidence="1">
    <location>
        <begin position="136"/>
        <end position="177"/>
    </location>
</feature>
<sequence length="177" mass="20485">MSDIQQDTDNGLPSEEYKVWYNLASHPLIHNVTNPPKDILQPHIHEEEEVVHAHEPQHTMRPRGYEDQLVSAVKAFTVMLVEALPLRQKWYPEVLNRVNNTFEMLAKFVLVDMGGVEATMEYLQRQHNDEAVLDEAGDDRVGQSSRVVEDLAPSTQLAVEEPKRYNTQNKQYQPKRR</sequence>
<dbReference type="HOGENOM" id="CLU_144385_0_0_1"/>
<dbReference type="AlphaFoldDB" id="W1PAS0"/>
<dbReference type="Gramene" id="ERN07002">
    <property type="protein sequence ID" value="ERN07002"/>
    <property type="gene ID" value="AMTR_s00141p00067680"/>
</dbReference>
<evidence type="ECO:0000256" key="1">
    <source>
        <dbReference type="SAM" id="MobiDB-lite"/>
    </source>
</evidence>
<feature type="compositionally biased region" description="Polar residues" evidence="1">
    <location>
        <begin position="165"/>
        <end position="177"/>
    </location>
</feature>
<keyword evidence="3" id="KW-1185">Reference proteome</keyword>
<organism evidence="2 3">
    <name type="scientific">Amborella trichopoda</name>
    <dbReference type="NCBI Taxonomy" id="13333"/>
    <lineage>
        <taxon>Eukaryota</taxon>
        <taxon>Viridiplantae</taxon>
        <taxon>Streptophyta</taxon>
        <taxon>Embryophyta</taxon>
        <taxon>Tracheophyta</taxon>
        <taxon>Spermatophyta</taxon>
        <taxon>Magnoliopsida</taxon>
        <taxon>Amborellales</taxon>
        <taxon>Amborellaceae</taxon>
        <taxon>Amborella</taxon>
    </lineage>
</organism>
<evidence type="ECO:0000313" key="3">
    <source>
        <dbReference type="Proteomes" id="UP000017836"/>
    </source>
</evidence>
<protein>
    <submittedName>
        <fullName evidence="2">Uncharacterized protein</fullName>
    </submittedName>
</protein>
<proteinExistence type="predicted"/>
<accession>W1PAS0</accession>
<gene>
    <name evidence="2" type="ORF">AMTR_s00141p00067680</name>
</gene>
<dbReference type="Proteomes" id="UP000017836">
    <property type="component" value="Unassembled WGS sequence"/>
</dbReference>
<evidence type="ECO:0000313" key="2">
    <source>
        <dbReference type="EMBL" id="ERN07002.1"/>
    </source>
</evidence>